<accession>A0A1U9UIS2</accession>
<reference evidence="3" key="1">
    <citation type="submission" date="2017-02" db="EMBL/GenBank/DDBJ databases">
        <title>Complete genome sequence of Cupriavidus necator strain NH9, a 3-chlorobenzoate degrader.</title>
        <authorList>
            <person name="Moriuchi R."/>
            <person name="Dohra H."/>
            <person name="Ogawa N."/>
        </authorList>
    </citation>
    <scope>NUCLEOTIDE SEQUENCE [LARGE SCALE GENOMIC DNA]</scope>
    <source>
        <strain evidence="3">NH9</strain>
    </source>
</reference>
<proteinExistence type="predicted"/>
<gene>
    <name evidence="2" type="ORF">BJN34_01495</name>
</gene>
<protein>
    <submittedName>
        <fullName evidence="2">Uncharacterized protein</fullName>
    </submittedName>
</protein>
<dbReference type="KEGG" id="cuh:BJN34_01495"/>
<evidence type="ECO:0000313" key="3">
    <source>
        <dbReference type="Proteomes" id="UP000189627"/>
    </source>
</evidence>
<dbReference type="EMBL" id="CP017757">
    <property type="protein sequence ID" value="AQV92564.1"/>
    <property type="molecule type" value="Genomic_DNA"/>
</dbReference>
<evidence type="ECO:0000313" key="2">
    <source>
        <dbReference type="EMBL" id="AQV92564.1"/>
    </source>
</evidence>
<sequence length="112" mass="10635">MIKKFCAVAVATLLTVGIAHAQPAAPAATAKPAAPAAATPPAASGCEAKAVGKNGKPLTGAAKASFIKKCEAGGKGNGSAACEAKAVGKDGKPLAGAAKSSFMKKCEAAAGK</sequence>
<dbReference type="AlphaFoldDB" id="A0A1U9UIS2"/>
<dbReference type="Proteomes" id="UP000189627">
    <property type="component" value="Chromosome 1"/>
</dbReference>
<name>A0A1U9UIS2_CUPNE</name>
<evidence type="ECO:0000256" key="1">
    <source>
        <dbReference type="SAM" id="SignalP"/>
    </source>
</evidence>
<organism evidence="2 3">
    <name type="scientific">Cupriavidus necator</name>
    <name type="common">Alcaligenes eutrophus</name>
    <name type="synonym">Ralstonia eutropha</name>
    <dbReference type="NCBI Taxonomy" id="106590"/>
    <lineage>
        <taxon>Bacteria</taxon>
        <taxon>Pseudomonadati</taxon>
        <taxon>Pseudomonadota</taxon>
        <taxon>Betaproteobacteria</taxon>
        <taxon>Burkholderiales</taxon>
        <taxon>Burkholderiaceae</taxon>
        <taxon>Cupriavidus</taxon>
    </lineage>
</organism>
<feature type="chain" id="PRO_5012753066" evidence="1">
    <location>
        <begin position="22"/>
        <end position="112"/>
    </location>
</feature>
<keyword evidence="1" id="KW-0732">Signal</keyword>
<feature type="signal peptide" evidence="1">
    <location>
        <begin position="1"/>
        <end position="21"/>
    </location>
</feature>